<dbReference type="PRINTS" id="PR00368">
    <property type="entry name" value="FADPNR"/>
</dbReference>
<dbReference type="PANTHER" id="PTHR22912">
    <property type="entry name" value="DISULFIDE OXIDOREDUCTASE"/>
    <property type="match status" value="1"/>
</dbReference>
<dbReference type="EC" id="1.8.1.4" evidence="3 16"/>
<dbReference type="RefSeq" id="WP_158380397.1">
    <property type="nucleotide sequence ID" value="NZ_CP028359.1"/>
</dbReference>
<evidence type="ECO:0000256" key="10">
    <source>
        <dbReference type="ARBA" id="ARBA00023157"/>
    </source>
</evidence>
<evidence type="ECO:0000256" key="11">
    <source>
        <dbReference type="ARBA" id="ARBA00023284"/>
    </source>
</evidence>
<dbReference type="EMBL" id="CP028359">
    <property type="protein sequence ID" value="AXN02692.1"/>
    <property type="molecule type" value="Genomic_DNA"/>
</dbReference>
<dbReference type="GO" id="GO:0050660">
    <property type="term" value="F:flavin adenine dinucleotide binding"/>
    <property type="evidence" value="ECO:0007669"/>
    <property type="project" value="InterPro"/>
</dbReference>
<comment type="catalytic activity">
    <reaction evidence="12 16">
        <text>N(6)-[(R)-dihydrolipoyl]-L-lysyl-[protein] + NAD(+) = N(6)-[(R)-lipoyl]-L-lysyl-[protein] + NADH + H(+)</text>
        <dbReference type="Rhea" id="RHEA:15045"/>
        <dbReference type="Rhea" id="RHEA-COMP:10474"/>
        <dbReference type="Rhea" id="RHEA-COMP:10475"/>
        <dbReference type="ChEBI" id="CHEBI:15378"/>
        <dbReference type="ChEBI" id="CHEBI:57540"/>
        <dbReference type="ChEBI" id="CHEBI:57945"/>
        <dbReference type="ChEBI" id="CHEBI:83099"/>
        <dbReference type="ChEBI" id="CHEBI:83100"/>
        <dbReference type="EC" id="1.8.1.4"/>
    </reaction>
</comment>
<feature type="binding site" evidence="14">
    <location>
        <position position="49"/>
    </location>
    <ligand>
        <name>FAD</name>
        <dbReference type="ChEBI" id="CHEBI:57692"/>
    </ligand>
</feature>
<dbReference type="AlphaFoldDB" id="A0A346E137"/>
<evidence type="ECO:0000256" key="2">
    <source>
        <dbReference type="ARBA" id="ARBA00007532"/>
    </source>
</evidence>
<dbReference type="InterPro" id="IPR036188">
    <property type="entry name" value="FAD/NAD-bd_sf"/>
</dbReference>
<keyword evidence="6 16" id="KW-0285">Flavoprotein</keyword>
<keyword evidence="7 14" id="KW-0274">FAD</keyword>
<name>A0A346E137_9FLAO</name>
<organism evidence="19 20">
    <name type="scientific">Candidatus Karelsulcia muelleri</name>
    <dbReference type="NCBI Taxonomy" id="336810"/>
    <lineage>
        <taxon>Bacteria</taxon>
        <taxon>Pseudomonadati</taxon>
        <taxon>Bacteroidota</taxon>
        <taxon>Flavobacteriia</taxon>
        <taxon>Flavobacteriales</taxon>
        <taxon>Candidatus Karelsulcia</taxon>
    </lineage>
</organism>
<dbReference type="GO" id="GO:0006103">
    <property type="term" value="P:2-oxoglutarate metabolic process"/>
    <property type="evidence" value="ECO:0007669"/>
    <property type="project" value="TreeGrafter"/>
</dbReference>
<evidence type="ECO:0000256" key="9">
    <source>
        <dbReference type="ARBA" id="ARBA00023027"/>
    </source>
</evidence>
<dbReference type="PANTHER" id="PTHR22912:SF217">
    <property type="entry name" value="DIHYDROLIPOYL DEHYDROGENASE"/>
    <property type="match status" value="1"/>
</dbReference>
<evidence type="ECO:0000256" key="6">
    <source>
        <dbReference type="ARBA" id="ARBA00022630"/>
    </source>
</evidence>
<keyword evidence="5" id="KW-0963">Cytoplasm</keyword>
<dbReference type="InterPro" id="IPR001100">
    <property type="entry name" value="Pyr_nuc-diS_OxRdtase"/>
</dbReference>
<dbReference type="PIRSF" id="PIRSF000350">
    <property type="entry name" value="Mercury_reductase_MerA"/>
    <property type="match status" value="1"/>
</dbReference>
<feature type="active site" description="Proton acceptor" evidence="13">
    <location>
        <position position="442"/>
    </location>
</feature>
<evidence type="ECO:0000256" key="13">
    <source>
        <dbReference type="PIRSR" id="PIRSR000350-2"/>
    </source>
</evidence>
<feature type="disulfide bond" description="Redox-active" evidence="15">
    <location>
        <begin position="40"/>
        <end position="45"/>
    </location>
</feature>
<dbReference type="Gene3D" id="3.30.390.30">
    <property type="match status" value="1"/>
</dbReference>
<evidence type="ECO:0000259" key="17">
    <source>
        <dbReference type="Pfam" id="PF02852"/>
    </source>
</evidence>
<reference evidence="19 20" key="1">
    <citation type="submission" date="2018-03" db="EMBL/GenBank/DDBJ databases">
        <title>A parallel universe: an anciently diverged bacterial symbiosis in a Hawaiian planthopper (Hemiptera: Cixiidae) reveals rearranged nutritional responsibilities.</title>
        <authorList>
            <person name="Bennett G."/>
            <person name="Mao M."/>
        </authorList>
    </citation>
    <scope>NUCLEOTIDE SEQUENCE [LARGE SCALE GENOMIC DNA]</scope>
    <source>
        <strain evidence="19 20">OLIH</strain>
    </source>
</reference>
<comment type="cofactor">
    <cofactor evidence="14 16">
        <name>FAD</name>
        <dbReference type="ChEBI" id="CHEBI:57692"/>
    </cofactor>
    <text evidence="14 16">Binds 1 FAD per subunit.</text>
</comment>
<dbReference type="Pfam" id="PF02852">
    <property type="entry name" value="Pyr_redox_dim"/>
    <property type="match status" value="1"/>
</dbReference>
<gene>
    <name evidence="19" type="ORF">C9I73_159</name>
</gene>
<dbReference type="PROSITE" id="PS00076">
    <property type="entry name" value="PYRIDINE_REDOX_1"/>
    <property type="match status" value="1"/>
</dbReference>
<keyword evidence="8 16" id="KW-0560">Oxidoreductase</keyword>
<keyword evidence="14" id="KW-0547">Nucleotide-binding</keyword>
<evidence type="ECO:0000256" key="3">
    <source>
        <dbReference type="ARBA" id="ARBA00012608"/>
    </source>
</evidence>
<evidence type="ECO:0000256" key="16">
    <source>
        <dbReference type="RuleBase" id="RU003692"/>
    </source>
</evidence>
<evidence type="ECO:0000256" key="8">
    <source>
        <dbReference type="ARBA" id="ARBA00023002"/>
    </source>
</evidence>
<sequence>MHFDLIVIGSGPAGYVAAIRAAQLGLKTAIVEKNELGGVCLNWGCIPTKSLLQSANLLELFNNSNKYGINAKKVEFNLENILSRSRNIVDDLQQGLAFLMKKNEIQLIYGTAKILEEKTIIVKSKNNKKKYKFSNLVIATGAQPKQLDFPKIPNLLNYKGAMSIREIPKNILIIGSGAIGLEFAYFYNAIGSKVIIVEKNSQILPNADREISLEISKNFQKKGIKLLTNSRIKEIKYLNSKKNQIEIEYFKNKDYIKVNVDYIISAIGVAPDTKNLGLENVGIKLTKNGHIQVNEYYETNIKNFYAIGDVIPVGSLAHVAFHEAKICVEQIMGLNPKKLNYNNIPMCIYTTPEIAFVGYSENEALEQGFEIQVGKFPFSALGKAKINGETEGFIKVIFDKKYGEWLGCHMIGKGVTELITEVIIARNLEATHIDVLESTHPHPSINESIVEAIENAYGKSIHF</sequence>
<dbReference type="SUPFAM" id="SSF51905">
    <property type="entry name" value="FAD/NAD(P)-binding domain"/>
    <property type="match status" value="1"/>
</dbReference>
<comment type="similarity">
    <text evidence="2 16">Belongs to the class-I pyridine nucleotide-disulfide oxidoreductase family.</text>
</comment>
<comment type="miscellaneous">
    <text evidence="16">The active site is a redox-active disulfide bond.</text>
</comment>
<keyword evidence="10" id="KW-1015">Disulfide bond</keyword>
<dbReference type="Gene3D" id="3.50.50.60">
    <property type="entry name" value="FAD/NAD(P)-binding domain"/>
    <property type="match status" value="2"/>
</dbReference>
<dbReference type="FunFam" id="3.30.390.30:FF:000001">
    <property type="entry name" value="Dihydrolipoyl dehydrogenase"/>
    <property type="match status" value="1"/>
</dbReference>
<dbReference type="InterPro" id="IPR023753">
    <property type="entry name" value="FAD/NAD-binding_dom"/>
</dbReference>
<evidence type="ECO:0000256" key="15">
    <source>
        <dbReference type="PIRSR" id="PIRSR000350-4"/>
    </source>
</evidence>
<evidence type="ECO:0000256" key="14">
    <source>
        <dbReference type="PIRSR" id="PIRSR000350-3"/>
    </source>
</evidence>
<feature type="binding site" evidence="14">
    <location>
        <position position="268"/>
    </location>
    <ligand>
        <name>NAD(+)</name>
        <dbReference type="ChEBI" id="CHEBI:57540"/>
    </ligand>
</feature>
<proteinExistence type="inferred from homology"/>
<comment type="subcellular location">
    <subcellularLocation>
        <location evidence="1">Cytoplasm</location>
    </subcellularLocation>
</comment>
<evidence type="ECO:0000256" key="12">
    <source>
        <dbReference type="ARBA" id="ARBA00049187"/>
    </source>
</evidence>
<dbReference type="NCBIfam" id="TIGR01350">
    <property type="entry name" value="lipoamide_DH"/>
    <property type="match status" value="1"/>
</dbReference>
<keyword evidence="9 14" id="KW-0520">NAD</keyword>
<feature type="domain" description="Pyridine nucleotide-disulphide oxidoreductase dimerisation" evidence="17">
    <location>
        <begin position="344"/>
        <end position="452"/>
    </location>
</feature>
<dbReference type="OrthoDB" id="9800167at2"/>
<dbReference type="Pfam" id="PF07992">
    <property type="entry name" value="Pyr_redox_2"/>
    <property type="match status" value="1"/>
</dbReference>
<evidence type="ECO:0000256" key="7">
    <source>
        <dbReference type="ARBA" id="ARBA00022827"/>
    </source>
</evidence>
<feature type="binding site" evidence="14">
    <location>
        <position position="198"/>
    </location>
    <ligand>
        <name>NAD(+)</name>
        <dbReference type="ChEBI" id="CHEBI:57540"/>
    </ligand>
</feature>
<dbReference type="SUPFAM" id="SSF55424">
    <property type="entry name" value="FAD/NAD-linked reductases, dimerisation (C-terminal) domain"/>
    <property type="match status" value="1"/>
</dbReference>
<accession>A0A346E137</accession>
<dbReference type="InterPro" id="IPR004099">
    <property type="entry name" value="Pyr_nucl-diS_OxRdtase_dimer"/>
</dbReference>
<evidence type="ECO:0000256" key="1">
    <source>
        <dbReference type="ARBA" id="ARBA00004496"/>
    </source>
</evidence>
<feature type="binding site" evidence="14">
    <location>
        <position position="309"/>
    </location>
    <ligand>
        <name>FAD</name>
        <dbReference type="ChEBI" id="CHEBI:57692"/>
    </ligand>
</feature>
<dbReference type="Proteomes" id="UP000257017">
    <property type="component" value="Chromosome"/>
</dbReference>
<dbReference type="GO" id="GO:0005737">
    <property type="term" value="C:cytoplasm"/>
    <property type="evidence" value="ECO:0007669"/>
    <property type="project" value="UniProtKB-SubCell"/>
</dbReference>
<feature type="domain" description="FAD/NAD(P)-binding" evidence="18">
    <location>
        <begin position="3"/>
        <end position="324"/>
    </location>
</feature>
<keyword evidence="11 16" id="KW-0676">Redox-active center</keyword>
<evidence type="ECO:0000256" key="4">
    <source>
        <dbReference type="ARBA" id="ARBA00016961"/>
    </source>
</evidence>
<evidence type="ECO:0000313" key="20">
    <source>
        <dbReference type="Proteomes" id="UP000257017"/>
    </source>
</evidence>
<dbReference type="InterPro" id="IPR012999">
    <property type="entry name" value="Pyr_OxRdtase_I_AS"/>
</dbReference>
<dbReference type="GO" id="GO:0004148">
    <property type="term" value="F:dihydrolipoyl dehydrogenase (NADH) activity"/>
    <property type="evidence" value="ECO:0007669"/>
    <property type="project" value="UniProtKB-EC"/>
</dbReference>
<evidence type="ECO:0000256" key="5">
    <source>
        <dbReference type="ARBA" id="ARBA00022490"/>
    </source>
</evidence>
<evidence type="ECO:0000313" key="19">
    <source>
        <dbReference type="EMBL" id="AXN02692.1"/>
    </source>
</evidence>
<dbReference type="InterPro" id="IPR006258">
    <property type="entry name" value="Lipoamide_DH"/>
</dbReference>
<protein>
    <recommendedName>
        <fullName evidence="4 16">Dihydrolipoyl dehydrogenase</fullName>
        <ecNumber evidence="3 16">1.8.1.4</ecNumber>
    </recommendedName>
</protein>
<dbReference type="InterPro" id="IPR050151">
    <property type="entry name" value="Class-I_Pyr_Nuc-Dis_Oxidored"/>
</dbReference>
<evidence type="ECO:0000259" key="18">
    <source>
        <dbReference type="Pfam" id="PF07992"/>
    </source>
</evidence>
<feature type="binding site" evidence="14">
    <location>
        <begin position="175"/>
        <end position="182"/>
    </location>
    <ligand>
        <name>NAD(+)</name>
        <dbReference type="ChEBI" id="CHEBI:57540"/>
    </ligand>
</feature>
<dbReference type="PRINTS" id="PR00411">
    <property type="entry name" value="PNDRDTASEI"/>
</dbReference>
<dbReference type="InterPro" id="IPR016156">
    <property type="entry name" value="FAD/NAD-linked_Rdtase_dimer_sf"/>
</dbReference>